<accession>A0A081C1M7</accession>
<evidence type="ECO:0000256" key="1">
    <source>
        <dbReference type="SAM" id="MobiDB-lite"/>
    </source>
</evidence>
<evidence type="ECO:0000313" key="3">
    <source>
        <dbReference type="Proteomes" id="UP000030661"/>
    </source>
</evidence>
<feature type="compositionally biased region" description="Basic and acidic residues" evidence="1">
    <location>
        <begin position="131"/>
        <end position="140"/>
    </location>
</feature>
<dbReference type="EMBL" id="DF820467">
    <property type="protein sequence ID" value="GAK58482.1"/>
    <property type="molecule type" value="Genomic_DNA"/>
</dbReference>
<evidence type="ECO:0000313" key="2">
    <source>
        <dbReference type="EMBL" id="GAK58482.1"/>
    </source>
</evidence>
<proteinExistence type="predicted"/>
<reference evidence="2" key="1">
    <citation type="journal article" date="2015" name="PeerJ">
        <title>First genomic representation of candidate bacterial phylum KSB3 points to enhanced environmental sensing as a trigger of wastewater bulking.</title>
        <authorList>
            <person name="Sekiguchi Y."/>
            <person name="Ohashi A."/>
            <person name="Parks D.H."/>
            <person name="Yamauchi T."/>
            <person name="Tyson G.W."/>
            <person name="Hugenholtz P."/>
        </authorList>
    </citation>
    <scope>NUCLEOTIDE SEQUENCE [LARGE SCALE GENOMIC DNA]</scope>
</reference>
<dbReference type="Proteomes" id="UP000030661">
    <property type="component" value="Unassembled WGS sequence"/>
</dbReference>
<gene>
    <name evidence="2" type="ORF">U27_05456</name>
</gene>
<protein>
    <submittedName>
        <fullName evidence="2">Uncharacterized protein</fullName>
    </submittedName>
</protein>
<dbReference type="STRING" id="1499967.U27_05456"/>
<name>A0A081C1M7_VECG1</name>
<organism evidence="2">
    <name type="scientific">Vecturithrix granuli</name>
    <dbReference type="NCBI Taxonomy" id="1499967"/>
    <lineage>
        <taxon>Bacteria</taxon>
        <taxon>Candidatus Moduliflexota</taxon>
        <taxon>Candidatus Vecturitrichia</taxon>
        <taxon>Candidatus Vecturitrichales</taxon>
        <taxon>Candidatus Vecturitrichaceae</taxon>
        <taxon>Candidatus Vecturithrix</taxon>
    </lineage>
</organism>
<feature type="region of interest" description="Disordered" evidence="1">
    <location>
        <begin position="101"/>
        <end position="146"/>
    </location>
</feature>
<dbReference type="HOGENOM" id="CLU_1318810_0_0_0"/>
<sequence length="208" mass="23921">MADIARAGKLDAYRRDLKQDIECLDSLRANLLRFQQTIQAELRVPDNHHSQDTKLAALIEQIQQKRQSGNNQQNQKVLILTVFKGTAFYLFEQLKQRGFERIGEGEQRSPPQRGGGCSPSPLERWPGGEASYKDRPEVRSDGTPNFFRTTPENWKILKEFARNNRKNPTDAENILWQHLRTALFTSIDRTPDRFSKPVRCSVNVNAIT</sequence>
<keyword evidence="3" id="KW-1185">Reference proteome</keyword>
<dbReference type="AlphaFoldDB" id="A0A081C1M7"/>